<proteinExistence type="inferred from homology"/>
<keyword evidence="2 4" id="KW-0689">Ribosomal protein</keyword>
<organism evidence="4 5">
    <name type="scientific">Emericellopsis cladophorae</name>
    <dbReference type="NCBI Taxonomy" id="2686198"/>
    <lineage>
        <taxon>Eukaryota</taxon>
        <taxon>Fungi</taxon>
        <taxon>Dikarya</taxon>
        <taxon>Ascomycota</taxon>
        <taxon>Pezizomycotina</taxon>
        <taxon>Sordariomycetes</taxon>
        <taxon>Hypocreomycetidae</taxon>
        <taxon>Hypocreales</taxon>
        <taxon>Bionectriaceae</taxon>
        <taxon>Emericellopsis</taxon>
    </lineage>
</organism>
<dbReference type="Gene3D" id="3.40.50.790">
    <property type="match status" value="1"/>
</dbReference>
<keyword evidence="3" id="KW-0687">Ribonucleoprotein</keyword>
<evidence type="ECO:0000313" key="5">
    <source>
        <dbReference type="Proteomes" id="UP001055219"/>
    </source>
</evidence>
<dbReference type="PANTHER" id="PTHR36427:SF3">
    <property type="entry name" value="LARGE RIBOSOMAL SUBUNIT PROTEIN UL1M"/>
    <property type="match status" value="1"/>
</dbReference>
<dbReference type="EMBL" id="JAGIXG020000003">
    <property type="protein sequence ID" value="KAI6784877.1"/>
    <property type="molecule type" value="Genomic_DNA"/>
</dbReference>
<dbReference type="InterPro" id="IPR016095">
    <property type="entry name" value="Ribosomal_uL1_3-a/b-sand"/>
</dbReference>
<reference evidence="4" key="1">
    <citation type="journal article" date="2021" name="J Fungi (Basel)">
        <title>Genomic and Metabolomic Analyses of the Marine Fungus Emericellopsis cladophorae: Insights into Saltwater Adaptability Mechanisms and Its Biosynthetic Potential.</title>
        <authorList>
            <person name="Goncalves M.F.M."/>
            <person name="Hilario S."/>
            <person name="Van de Peer Y."/>
            <person name="Esteves A.C."/>
            <person name="Alves A."/>
        </authorList>
    </citation>
    <scope>NUCLEOTIDE SEQUENCE</scope>
    <source>
        <strain evidence="4">MUM 19.33</strain>
    </source>
</reference>
<dbReference type="Gene3D" id="3.30.190.20">
    <property type="match status" value="1"/>
</dbReference>
<evidence type="ECO:0000313" key="4">
    <source>
        <dbReference type="EMBL" id="KAI6784877.1"/>
    </source>
</evidence>
<dbReference type="FunFam" id="3.40.50.790:FF:000001">
    <property type="entry name" value="50S ribosomal protein L1"/>
    <property type="match status" value="1"/>
</dbReference>
<dbReference type="GO" id="GO:0005762">
    <property type="term" value="C:mitochondrial large ribosomal subunit"/>
    <property type="evidence" value="ECO:0007669"/>
    <property type="project" value="TreeGrafter"/>
</dbReference>
<accession>A0A9Q0BGC5</accession>
<dbReference type="GO" id="GO:0003735">
    <property type="term" value="F:structural constituent of ribosome"/>
    <property type="evidence" value="ECO:0007669"/>
    <property type="project" value="TreeGrafter"/>
</dbReference>
<dbReference type="CDD" id="cd00403">
    <property type="entry name" value="Ribosomal_L1"/>
    <property type="match status" value="1"/>
</dbReference>
<dbReference type="Pfam" id="PF00687">
    <property type="entry name" value="Ribosomal_L1"/>
    <property type="match status" value="1"/>
</dbReference>
<dbReference type="RefSeq" id="XP_051365733.1">
    <property type="nucleotide sequence ID" value="XM_051502553.1"/>
</dbReference>
<name>A0A9Q0BGC5_9HYPO</name>
<dbReference type="GeneID" id="75834443"/>
<keyword evidence="5" id="KW-1185">Reference proteome</keyword>
<dbReference type="InterPro" id="IPR023674">
    <property type="entry name" value="Ribosomal_uL1-like"/>
</dbReference>
<dbReference type="PANTHER" id="PTHR36427">
    <property type="entry name" value="54S RIBOSOMAL PROTEIN L1, MITOCHONDRIAL"/>
    <property type="match status" value="1"/>
</dbReference>
<dbReference type="AlphaFoldDB" id="A0A9Q0BGC5"/>
<dbReference type="InterPro" id="IPR028364">
    <property type="entry name" value="Ribosomal_uL1/biogenesis"/>
</dbReference>
<comment type="similarity">
    <text evidence="1">Belongs to the universal ribosomal protein uL1 family.</text>
</comment>
<gene>
    <name evidence="4" type="ORF">J7T54_007971</name>
</gene>
<dbReference type="OrthoDB" id="1747252at2759"/>
<sequence>MAPIDRCMASVAKLSLAPTVRPSISSTIPRFLAPSLVQTRHASVVKIGRKKQVKKSKPLSKDFKRHKLDKADFPQFTLCEALRILRAYEVGKPPGAVKYEMHIHLKTARNGPVIKSSIRLPNPVQSDWQIAVICPEGSDIANAAVAAGAKLVGEETLFQAIRDGNIAFDRLICHELSEKKLQKAQLGKILGPKGLMPSARMKTVVKDVAKAIRDSAGSSDYREREGAVRMAIGQLAHSPEQLKANIEAVMKKLRAQCAEISEENPKEVHEVILSTTNGPGISLNGKFRNLTEEITPQQLSGPM</sequence>
<dbReference type="Proteomes" id="UP001055219">
    <property type="component" value="Unassembled WGS sequence"/>
</dbReference>
<evidence type="ECO:0000256" key="3">
    <source>
        <dbReference type="ARBA" id="ARBA00023274"/>
    </source>
</evidence>
<comment type="caution">
    <text evidence="4">The sequence shown here is derived from an EMBL/GenBank/DDBJ whole genome shotgun (WGS) entry which is preliminary data.</text>
</comment>
<evidence type="ECO:0000256" key="2">
    <source>
        <dbReference type="ARBA" id="ARBA00022980"/>
    </source>
</evidence>
<reference evidence="4" key="2">
    <citation type="submission" date="2022-07" db="EMBL/GenBank/DDBJ databases">
        <authorList>
            <person name="Goncalves M.F.M."/>
            <person name="Hilario S."/>
            <person name="Van De Peer Y."/>
            <person name="Esteves A.C."/>
            <person name="Alves A."/>
        </authorList>
    </citation>
    <scope>NUCLEOTIDE SEQUENCE</scope>
    <source>
        <strain evidence="4">MUM 19.33</strain>
    </source>
</reference>
<evidence type="ECO:0000256" key="1">
    <source>
        <dbReference type="ARBA" id="ARBA00010531"/>
    </source>
</evidence>
<dbReference type="SUPFAM" id="SSF56808">
    <property type="entry name" value="Ribosomal protein L1"/>
    <property type="match status" value="1"/>
</dbReference>
<protein>
    <submittedName>
        <fullName evidence="4">50S ribosomal protein L1-like protein</fullName>
    </submittedName>
</protein>